<protein>
    <submittedName>
        <fullName evidence="2">Uncharacterized protein</fullName>
    </submittedName>
</protein>
<feature type="compositionally biased region" description="Basic and acidic residues" evidence="1">
    <location>
        <begin position="16"/>
        <end position="27"/>
    </location>
</feature>
<organism evidence="2 3">
    <name type="scientific">Portunus trituberculatus</name>
    <name type="common">Swimming crab</name>
    <name type="synonym">Neptunus trituberculatus</name>
    <dbReference type="NCBI Taxonomy" id="210409"/>
    <lineage>
        <taxon>Eukaryota</taxon>
        <taxon>Metazoa</taxon>
        <taxon>Ecdysozoa</taxon>
        <taxon>Arthropoda</taxon>
        <taxon>Crustacea</taxon>
        <taxon>Multicrustacea</taxon>
        <taxon>Malacostraca</taxon>
        <taxon>Eumalacostraca</taxon>
        <taxon>Eucarida</taxon>
        <taxon>Decapoda</taxon>
        <taxon>Pleocyemata</taxon>
        <taxon>Brachyura</taxon>
        <taxon>Eubrachyura</taxon>
        <taxon>Portunoidea</taxon>
        <taxon>Portunidae</taxon>
        <taxon>Portuninae</taxon>
        <taxon>Portunus</taxon>
    </lineage>
</organism>
<dbReference type="Proteomes" id="UP000324222">
    <property type="component" value="Unassembled WGS sequence"/>
</dbReference>
<gene>
    <name evidence="2" type="ORF">E2C01_025081</name>
</gene>
<feature type="compositionally biased region" description="Polar residues" evidence="1">
    <location>
        <begin position="63"/>
        <end position="80"/>
    </location>
</feature>
<comment type="caution">
    <text evidence="2">The sequence shown here is derived from an EMBL/GenBank/DDBJ whole genome shotgun (WGS) entry which is preliminary data.</text>
</comment>
<dbReference type="AlphaFoldDB" id="A0A5B7EEG2"/>
<feature type="region of interest" description="Disordered" evidence="1">
    <location>
        <begin position="1"/>
        <end position="89"/>
    </location>
</feature>
<evidence type="ECO:0000313" key="2">
    <source>
        <dbReference type="EMBL" id="MPC31785.1"/>
    </source>
</evidence>
<keyword evidence="3" id="KW-1185">Reference proteome</keyword>
<reference evidence="2 3" key="1">
    <citation type="submission" date="2019-05" db="EMBL/GenBank/DDBJ databases">
        <title>Another draft genome of Portunus trituberculatus and its Hox gene families provides insights of decapod evolution.</title>
        <authorList>
            <person name="Jeong J.-H."/>
            <person name="Song I."/>
            <person name="Kim S."/>
            <person name="Choi T."/>
            <person name="Kim D."/>
            <person name="Ryu S."/>
            <person name="Kim W."/>
        </authorList>
    </citation>
    <scope>NUCLEOTIDE SEQUENCE [LARGE SCALE GENOMIC DNA]</scope>
    <source>
        <tissue evidence="2">Muscle</tissue>
    </source>
</reference>
<feature type="compositionally biased region" description="Polar residues" evidence="1">
    <location>
        <begin position="1"/>
        <end position="12"/>
    </location>
</feature>
<accession>A0A5B7EEG2</accession>
<evidence type="ECO:0000256" key="1">
    <source>
        <dbReference type="SAM" id="MobiDB-lite"/>
    </source>
</evidence>
<proteinExistence type="predicted"/>
<evidence type="ECO:0000313" key="3">
    <source>
        <dbReference type="Proteomes" id="UP000324222"/>
    </source>
</evidence>
<dbReference type="EMBL" id="VSRR010002504">
    <property type="protein sequence ID" value="MPC31785.1"/>
    <property type="molecule type" value="Genomic_DNA"/>
</dbReference>
<name>A0A5B7EEG2_PORTR</name>
<sequence length="89" mass="9428">MPIKSQAQTLNQGWGGEREWRGSEKLRRGQTAPRPRLAGGALGHTPGWGRAQVAGSPHAGLSDSRTTLGSRNKTAPSFLQATGMKLGHV</sequence>